<dbReference type="Proteomes" id="UP000800094">
    <property type="component" value="Unassembled WGS sequence"/>
</dbReference>
<keyword evidence="2" id="KW-1185">Reference proteome</keyword>
<name>A0A6A6IIH3_9PLEO</name>
<evidence type="ECO:0000313" key="1">
    <source>
        <dbReference type="EMBL" id="KAF2250211.1"/>
    </source>
</evidence>
<protein>
    <submittedName>
        <fullName evidence="1">Uncharacterized protein</fullName>
    </submittedName>
</protein>
<accession>A0A6A6IIH3</accession>
<evidence type="ECO:0000313" key="2">
    <source>
        <dbReference type="Proteomes" id="UP000800094"/>
    </source>
</evidence>
<dbReference type="RefSeq" id="XP_033685215.1">
    <property type="nucleotide sequence ID" value="XM_033821727.1"/>
</dbReference>
<organism evidence="1 2">
    <name type="scientific">Trematosphaeria pertusa</name>
    <dbReference type="NCBI Taxonomy" id="390896"/>
    <lineage>
        <taxon>Eukaryota</taxon>
        <taxon>Fungi</taxon>
        <taxon>Dikarya</taxon>
        <taxon>Ascomycota</taxon>
        <taxon>Pezizomycotina</taxon>
        <taxon>Dothideomycetes</taxon>
        <taxon>Pleosporomycetidae</taxon>
        <taxon>Pleosporales</taxon>
        <taxon>Massarineae</taxon>
        <taxon>Trematosphaeriaceae</taxon>
        <taxon>Trematosphaeria</taxon>
    </lineage>
</organism>
<proteinExistence type="predicted"/>
<dbReference type="EMBL" id="ML987194">
    <property type="protein sequence ID" value="KAF2250211.1"/>
    <property type="molecule type" value="Genomic_DNA"/>
</dbReference>
<dbReference type="GeneID" id="54575057"/>
<reference evidence="1" key="1">
    <citation type="journal article" date="2020" name="Stud. Mycol.">
        <title>101 Dothideomycetes genomes: a test case for predicting lifestyles and emergence of pathogens.</title>
        <authorList>
            <person name="Haridas S."/>
            <person name="Albert R."/>
            <person name="Binder M."/>
            <person name="Bloem J."/>
            <person name="Labutti K."/>
            <person name="Salamov A."/>
            <person name="Andreopoulos B."/>
            <person name="Baker S."/>
            <person name="Barry K."/>
            <person name="Bills G."/>
            <person name="Bluhm B."/>
            <person name="Cannon C."/>
            <person name="Castanera R."/>
            <person name="Culley D."/>
            <person name="Daum C."/>
            <person name="Ezra D."/>
            <person name="Gonzalez J."/>
            <person name="Henrissat B."/>
            <person name="Kuo A."/>
            <person name="Liang C."/>
            <person name="Lipzen A."/>
            <person name="Lutzoni F."/>
            <person name="Magnuson J."/>
            <person name="Mondo S."/>
            <person name="Nolan M."/>
            <person name="Ohm R."/>
            <person name="Pangilinan J."/>
            <person name="Park H.-J."/>
            <person name="Ramirez L."/>
            <person name="Alfaro M."/>
            <person name="Sun H."/>
            <person name="Tritt A."/>
            <person name="Yoshinaga Y."/>
            <person name="Zwiers L.-H."/>
            <person name="Turgeon B."/>
            <person name="Goodwin S."/>
            <person name="Spatafora J."/>
            <person name="Crous P."/>
            <person name="Grigoriev I."/>
        </authorList>
    </citation>
    <scope>NUCLEOTIDE SEQUENCE</scope>
    <source>
        <strain evidence="1">CBS 122368</strain>
    </source>
</reference>
<gene>
    <name evidence="1" type="ORF">BU26DRAFT_297198</name>
</gene>
<dbReference type="AlphaFoldDB" id="A0A6A6IIH3"/>
<sequence length="105" mass="11810">MPMIPRVLPVPASLARWKQPWDNLRDSTAAREREGKAWLAVLSARWTQHQVSDADAASQRTTPEPSQTRYLPAISTSFRSDKIMDPVCVSSVIINRKGQNAPRNQ</sequence>